<sequence length="196" mass="21803">MSGVILQHTVCEPGWIQGGWAFNRPACGKPRSDLKLETMCYTSPRHLNATKENQDPSTAGSLGIDFGDRGDEAFKACCDPPGYRDTTVLYQKEKDCGGMNFCFTDNPVAAQNWTWCVQDAASRLMDELRAEGEQFNFTVEEAMEAECEVVYYDWLRDPMLVRQPNPEKCLSGAVQRGGMSARVVLFTVLVASVLLL</sequence>
<reference evidence="1 2" key="1">
    <citation type="submission" date="2023-01" db="EMBL/GenBank/DDBJ databases">
        <title>Analysis of 21 Apiospora genomes using comparative genomics revels a genus with tremendous synthesis potential of carbohydrate active enzymes and secondary metabolites.</title>
        <authorList>
            <person name="Sorensen T."/>
        </authorList>
    </citation>
    <scope>NUCLEOTIDE SEQUENCE [LARGE SCALE GENOMIC DNA]</scope>
    <source>
        <strain evidence="1 2">CBS 33761</strain>
    </source>
</reference>
<keyword evidence="2" id="KW-1185">Reference proteome</keyword>
<name>A0ABR1S2U7_9PEZI</name>
<comment type="caution">
    <text evidence="1">The sequence shown here is derived from an EMBL/GenBank/DDBJ whole genome shotgun (WGS) entry which is preliminary data.</text>
</comment>
<protein>
    <submittedName>
        <fullName evidence="1">Uncharacterized protein</fullName>
    </submittedName>
</protein>
<gene>
    <name evidence="1" type="ORF">PG993_012575</name>
</gene>
<evidence type="ECO:0000313" key="1">
    <source>
        <dbReference type="EMBL" id="KAK8024509.1"/>
    </source>
</evidence>
<accession>A0ABR1S2U7</accession>
<proteinExistence type="predicted"/>
<dbReference type="Proteomes" id="UP001444661">
    <property type="component" value="Unassembled WGS sequence"/>
</dbReference>
<dbReference type="EMBL" id="JAQQWK010000011">
    <property type="protein sequence ID" value="KAK8024509.1"/>
    <property type="molecule type" value="Genomic_DNA"/>
</dbReference>
<organism evidence="1 2">
    <name type="scientific">Apiospora rasikravindrae</name>
    <dbReference type="NCBI Taxonomy" id="990691"/>
    <lineage>
        <taxon>Eukaryota</taxon>
        <taxon>Fungi</taxon>
        <taxon>Dikarya</taxon>
        <taxon>Ascomycota</taxon>
        <taxon>Pezizomycotina</taxon>
        <taxon>Sordariomycetes</taxon>
        <taxon>Xylariomycetidae</taxon>
        <taxon>Amphisphaeriales</taxon>
        <taxon>Apiosporaceae</taxon>
        <taxon>Apiospora</taxon>
    </lineage>
</organism>
<evidence type="ECO:0000313" key="2">
    <source>
        <dbReference type="Proteomes" id="UP001444661"/>
    </source>
</evidence>